<dbReference type="GO" id="GO:0042597">
    <property type="term" value="C:periplasmic space"/>
    <property type="evidence" value="ECO:0007669"/>
    <property type="project" value="InterPro"/>
</dbReference>
<feature type="binding site" description="axial binding residue" evidence="5">
    <location>
        <position position="86"/>
    </location>
    <ligand>
        <name>heme c</name>
        <dbReference type="ChEBI" id="CHEBI:61717"/>
        <label>1</label>
    </ligand>
    <ligandPart>
        <name>Fe</name>
        <dbReference type="ChEBI" id="CHEBI:18248"/>
    </ligandPart>
</feature>
<dbReference type="InterPro" id="IPR009056">
    <property type="entry name" value="Cyt_c-like_dom"/>
</dbReference>
<dbReference type="OrthoDB" id="9773456at2"/>
<dbReference type="PROSITE" id="PS51007">
    <property type="entry name" value="CYTC"/>
    <property type="match status" value="1"/>
</dbReference>
<evidence type="ECO:0000256" key="4">
    <source>
        <dbReference type="PIRSR" id="PIRSR000005-1"/>
    </source>
</evidence>
<evidence type="ECO:0000256" key="5">
    <source>
        <dbReference type="PIRSR" id="PIRSR000005-2"/>
    </source>
</evidence>
<feature type="binding site" description="covalent" evidence="4">
    <location>
        <position position="142"/>
    </location>
    <ligand>
        <name>heme c</name>
        <dbReference type="ChEBI" id="CHEBI:61717"/>
        <label>2</label>
    </ligand>
</feature>
<dbReference type="PANTHER" id="PTHR33751:SF11">
    <property type="entry name" value="BLL4483 PROTEIN"/>
    <property type="match status" value="1"/>
</dbReference>
<accession>A0A1I5NJF8</accession>
<proteinExistence type="predicted"/>
<dbReference type="Proteomes" id="UP000243084">
    <property type="component" value="Unassembled WGS sequence"/>
</dbReference>
<name>A0A1I5NJF8_9GAMM</name>
<feature type="binding site" description="covalent" evidence="4">
    <location>
        <position position="42"/>
    </location>
    <ligand>
        <name>heme c</name>
        <dbReference type="ChEBI" id="CHEBI:61717"/>
        <label>1</label>
    </ligand>
</feature>
<dbReference type="RefSeq" id="WP_092427008.1">
    <property type="nucleotide sequence ID" value="NZ_FOXM01000001.1"/>
</dbReference>
<feature type="chain" id="PRO_5017457330" evidence="6">
    <location>
        <begin position="23"/>
        <end position="217"/>
    </location>
</feature>
<keyword evidence="9" id="KW-1185">Reference proteome</keyword>
<evidence type="ECO:0000313" key="9">
    <source>
        <dbReference type="Proteomes" id="UP000243084"/>
    </source>
</evidence>
<feature type="binding site" description="covalent" evidence="4">
    <location>
        <position position="145"/>
    </location>
    <ligand>
        <name>heme c</name>
        <dbReference type="ChEBI" id="CHEBI:61717"/>
        <label>2</label>
    </ligand>
</feature>
<evidence type="ECO:0000256" key="2">
    <source>
        <dbReference type="ARBA" id="ARBA00022723"/>
    </source>
</evidence>
<evidence type="ECO:0000259" key="7">
    <source>
        <dbReference type="PROSITE" id="PS51007"/>
    </source>
</evidence>
<dbReference type="PANTHER" id="PTHR33751">
    <property type="entry name" value="CBB3-TYPE CYTOCHROME C OXIDASE SUBUNIT FIXP"/>
    <property type="match status" value="1"/>
</dbReference>
<dbReference type="InterPro" id="IPR024167">
    <property type="entry name" value="Cytochrome_c4-like"/>
</dbReference>
<feature type="binding site" description="axial binding residue" evidence="5">
    <location>
        <position position="46"/>
    </location>
    <ligand>
        <name>heme c</name>
        <dbReference type="ChEBI" id="CHEBI:61717"/>
        <label>1</label>
    </ligand>
    <ligandPart>
        <name>Fe</name>
        <dbReference type="ChEBI" id="CHEBI:18248"/>
    </ligandPart>
</feature>
<feature type="signal peptide" evidence="6">
    <location>
        <begin position="1"/>
        <end position="22"/>
    </location>
</feature>
<dbReference type="GO" id="GO:0005506">
    <property type="term" value="F:iron ion binding"/>
    <property type="evidence" value="ECO:0007669"/>
    <property type="project" value="InterPro"/>
</dbReference>
<evidence type="ECO:0000256" key="3">
    <source>
        <dbReference type="ARBA" id="ARBA00023004"/>
    </source>
</evidence>
<keyword evidence="2 5" id="KW-0479">Metal-binding</keyword>
<dbReference type="SUPFAM" id="SSF46626">
    <property type="entry name" value="Cytochrome c"/>
    <property type="match status" value="2"/>
</dbReference>
<dbReference type="Gene3D" id="1.10.760.10">
    <property type="entry name" value="Cytochrome c-like domain"/>
    <property type="match status" value="2"/>
</dbReference>
<feature type="domain" description="Cytochrome c" evidence="7">
    <location>
        <begin position="21"/>
        <end position="211"/>
    </location>
</feature>
<evidence type="ECO:0000256" key="1">
    <source>
        <dbReference type="ARBA" id="ARBA00022617"/>
    </source>
</evidence>
<dbReference type="EMBL" id="FOXM01000001">
    <property type="protein sequence ID" value="SFP21943.1"/>
    <property type="molecule type" value="Genomic_DNA"/>
</dbReference>
<protein>
    <submittedName>
        <fullName evidence="8">Cytochrome c553</fullName>
    </submittedName>
</protein>
<keyword evidence="6" id="KW-0732">Signal</keyword>
<reference evidence="9" key="1">
    <citation type="submission" date="2016-10" db="EMBL/GenBank/DDBJ databases">
        <authorList>
            <person name="Varghese N."/>
            <person name="Submissions S."/>
        </authorList>
    </citation>
    <scope>NUCLEOTIDE SEQUENCE [LARGE SCALE GENOMIC DNA]</scope>
    <source>
        <strain evidence="9">JCM 18195</strain>
    </source>
</reference>
<dbReference type="InterPro" id="IPR050597">
    <property type="entry name" value="Cytochrome_c_Oxidase_Subunit"/>
</dbReference>
<evidence type="ECO:0000256" key="6">
    <source>
        <dbReference type="SAM" id="SignalP"/>
    </source>
</evidence>
<dbReference type="Pfam" id="PF00034">
    <property type="entry name" value="Cytochrom_C"/>
    <property type="match status" value="2"/>
</dbReference>
<dbReference type="GO" id="GO:0020037">
    <property type="term" value="F:heme binding"/>
    <property type="evidence" value="ECO:0007669"/>
    <property type="project" value="InterPro"/>
</dbReference>
<dbReference type="PIRSF" id="PIRSF000005">
    <property type="entry name" value="Cytochrome_c4"/>
    <property type="match status" value="1"/>
</dbReference>
<evidence type="ECO:0000313" key="8">
    <source>
        <dbReference type="EMBL" id="SFP21943.1"/>
    </source>
</evidence>
<feature type="binding site" description="axial binding residue" evidence="5">
    <location>
        <position position="146"/>
    </location>
    <ligand>
        <name>heme c</name>
        <dbReference type="ChEBI" id="CHEBI:61717"/>
        <label>2</label>
    </ligand>
    <ligandPart>
        <name>Fe</name>
        <dbReference type="ChEBI" id="CHEBI:18248"/>
    </ligandPart>
</feature>
<gene>
    <name evidence="8" type="ORF">SAMN05216229_10139</name>
</gene>
<keyword evidence="3 5" id="KW-0408">Iron</keyword>
<keyword evidence="1 4" id="KW-0349">Heme</keyword>
<sequence length="217" mass="22131">MTFSRLPLAGLCTLLLAAQAQAADDGHKLFTQGGANPAAMACAGCHGADGMGMAAAGFPRLAGLSAGYLAKQMGDFRSGARVNPIMQPIAVALSDDEIDAVTRTLAAMPAPAYPRTGRAEKAEGSGAVLALRGAWERDIPECVSCHGPGGVGVGDTFPPLAGQSAQYLSAQLNAWRQGARKNDPSDLMGQVARSLTDAEVTAVSSYFASLNPQGAAQ</sequence>
<comment type="PTM">
    <text evidence="4">Binds 2 heme c groups covalently per subunit.</text>
</comment>
<feature type="binding site" description="covalent" evidence="4">
    <location>
        <position position="45"/>
    </location>
    <ligand>
        <name>heme c</name>
        <dbReference type="ChEBI" id="CHEBI:61717"/>
        <label>1</label>
    </ligand>
</feature>
<feature type="binding site" description="axial binding residue" evidence="5">
    <location>
        <position position="188"/>
    </location>
    <ligand>
        <name>heme c</name>
        <dbReference type="ChEBI" id="CHEBI:61717"/>
        <label>2</label>
    </ligand>
    <ligandPart>
        <name>Fe</name>
        <dbReference type="ChEBI" id="CHEBI:18248"/>
    </ligandPart>
</feature>
<dbReference type="InterPro" id="IPR036909">
    <property type="entry name" value="Cyt_c-like_dom_sf"/>
</dbReference>
<organism evidence="8 9">
    <name type="scientific">Geopseudomonas sagittaria</name>
    <dbReference type="NCBI Taxonomy" id="1135990"/>
    <lineage>
        <taxon>Bacteria</taxon>
        <taxon>Pseudomonadati</taxon>
        <taxon>Pseudomonadota</taxon>
        <taxon>Gammaproteobacteria</taxon>
        <taxon>Pseudomonadales</taxon>
        <taxon>Pseudomonadaceae</taxon>
        <taxon>Geopseudomonas</taxon>
    </lineage>
</organism>
<dbReference type="AlphaFoldDB" id="A0A1I5NJF8"/>
<dbReference type="GO" id="GO:0009055">
    <property type="term" value="F:electron transfer activity"/>
    <property type="evidence" value="ECO:0007669"/>
    <property type="project" value="InterPro"/>
</dbReference>